<feature type="domain" description="C2" evidence="10">
    <location>
        <begin position="399"/>
        <end position="516"/>
    </location>
</feature>
<evidence type="ECO:0000256" key="4">
    <source>
        <dbReference type="ARBA" id="ARBA00022525"/>
    </source>
</evidence>
<dbReference type="PROSITE" id="PS51412">
    <property type="entry name" value="MACPF_2"/>
    <property type="match status" value="1"/>
</dbReference>
<dbReference type="GO" id="GO:0005579">
    <property type="term" value="C:membrane attack complex"/>
    <property type="evidence" value="ECO:0007669"/>
    <property type="project" value="InterPro"/>
</dbReference>
<feature type="non-terminal residue" evidence="12">
    <location>
        <position position="1"/>
    </location>
</feature>
<dbReference type="PROSITE" id="PS50004">
    <property type="entry name" value="C2"/>
    <property type="match status" value="1"/>
</dbReference>
<feature type="domain" description="MACPF" evidence="11">
    <location>
        <begin position="32"/>
        <end position="377"/>
    </location>
</feature>
<keyword evidence="5 9" id="KW-0732">Signal</keyword>
<organism evidence="12 13">
    <name type="scientific">Polypterus senegalus</name>
    <name type="common">Senegal bichir</name>
    <dbReference type="NCBI Taxonomy" id="55291"/>
    <lineage>
        <taxon>Eukaryota</taxon>
        <taxon>Metazoa</taxon>
        <taxon>Chordata</taxon>
        <taxon>Craniata</taxon>
        <taxon>Vertebrata</taxon>
        <taxon>Euteleostomi</taxon>
        <taxon>Actinopterygii</taxon>
        <taxon>Polypteriformes</taxon>
        <taxon>Polypteridae</taxon>
        <taxon>Polypterus</taxon>
    </lineage>
</organism>
<dbReference type="PROSITE" id="PS00279">
    <property type="entry name" value="MACPF_1"/>
    <property type="match status" value="1"/>
</dbReference>
<evidence type="ECO:0000313" key="13">
    <source>
        <dbReference type="Proteomes" id="UP000886611"/>
    </source>
</evidence>
<dbReference type="Proteomes" id="UP000886611">
    <property type="component" value="Unassembled WGS sequence"/>
</dbReference>
<evidence type="ECO:0000256" key="8">
    <source>
        <dbReference type="ARBA" id="ARBA00023157"/>
    </source>
</evidence>
<evidence type="ECO:0000256" key="1">
    <source>
        <dbReference type="ARBA" id="ARBA00004370"/>
    </source>
</evidence>
<dbReference type="Pfam" id="PF00168">
    <property type="entry name" value="C2"/>
    <property type="match status" value="1"/>
</dbReference>
<dbReference type="InterPro" id="IPR020864">
    <property type="entry name" value="MACPF"/>
</dbReference>
<dbReference type="GO" id="GO:0031640">
    <property type="term" value="P:killing of cells of another organism"/>
    <property type="evidence" value="ECO:0007669"/>
    <property type="project" value="UniProtKB-KW"/>
</dbReference>
<dbReference type="GO" id="GO:0001913">
    <property type="term" value="P:T cell mediated cytotoxicity"/>
    <property type="evidence" value="ECO:0007669"/>
    <property type="project" value="TreeGrafter"/>
</dbReference>
<dbReference type="Pfam" id="PF01823">
    <property type="entry name" value="MACPF"/>
    <property type="match status" value="1"/>
</dbReference>
<feature type="chain" id="PRO_5036463378" evidence="9">
    <location>
        <begin position="28"/>
        <end position="589"/>
    </location>
</feature>
<dbReference type="InterPro" id="IPR000008">
    <property type="entry name" value="C2_dom"/>
</dbReference>
<name>A0A8X7XAJ1_POLSE</name>
<dbReference type="GO" id="GO:0001771">
    <property type="term" value="P:immunological synapse formation"/>
    <property type="evidence" value="ECO:0007669"/>
    <property type="project" value="TreeGrafter"/>
</dbReference>
<feature type="signal peptide" evidence="9">
    <location>
        <begin position="1"/>
        <end position="27"/>
    </location>
</feature>
<dbReference type="SMART" id="SM00239">
    <property type="entry name" value="C2"/>
    <property type="match status" value="1"/>
</dbReference>
<dbReference type="SMART" id="SM00457">
    <property type="entry name" value="MACPF"/>
    <property type="match status" value="1"/>
</dbReference>
<evidence type="ECO:0000256" key="9">
    <source>
        <dbReference type="SAM" id="SignalP"/>
    </source>
</evidence>
<feature type="non-terminal residue" evidence="12">
    <location>
        <position position="589"/>
    </location>
</feature>
<keyword evidence="6" id="KW-0204">Cytolysis</keyword>
<dbReference type="AlphaFoldDB" id="A0A8X7XAJ1"/>
<sequence>MAVPGSGGSILLAWLSIFLCCINHLDGCTTGTPNECKEADFVPGYNLAGEGFDVVKMQRKGSYVINTNDWKKKDRTCTICKNSLMDNAVQKLPLSMVDWRVAPLCNNKLSSTVYQSSESLVSSSTSSIENNWKAELNIKVKPELEGRLMIGGTQSKLSEYTMEKSKNDKYAFTSHEVSCRYYSYRVVAEPKLHPEFQRTLRKLPKVFDEKSKKAYEKVIETFGTHYIKQVQLGGKIRSVTSIQTCKAALKGLNVDDVKDCLDAEASATVGDKVNMRSEVHHCKESKKKGESQQSFHNTFNDRETQVFGGKFSSPDLLFSASTDPSAYQEWLESLRTQPDVIAYSLEPLSSLVRFKGPLKENLRQAVSHYVLENALLKNCSSVCAVGSRSPARDSCNCVCHSNNMVNCMCCPTQKGLAKITVTVKRATGLWGDYHSQTDAFVKVFLDQRVETTNVIMETNDPRWNRQFDMGYVNLAMVGQLKFEVWDEDNKWDDDLLGSCTVPLEQGPKESLCTLNHGSLYYSYKVECGPSLGGATCSDYIASPMHTNLKKIFVSRNSVRVPQKVLLSMGVGFFSAAANASTSVTGTEGH</sequence>
<evidence type="ECO:0000313" key="12">
    <source>
        <dbReference type="EMBL" id="KAG2464511.1"/>
    </source>
</evidence>
<dbReference type="GO" id="GO:0005576">
    <property type="term" value="C:extracellular region"/>
    <property type="evidence" value="ECO:0007669"/>
    <property type="project" value="UniProtKB-SubCell"/>
</dbReference>
<dbReference type="PANTHER" id="PTHR46096">
    <property type="entry name" value="PERFORIN-1"/>
    <property type="match status" value="1"/>
</dbReference>
<evidence type="ECO:0000256" key="7">
    <source>
        <dbReference type="ARBA" id="ARBA00023136"/>
    </source>
</evidence>
<keyword evidence="4" id="KW-0964">Secreted</keyword>
<evidence type="ECO:0000259" key="10">
    <source>
        <dbReference type="PROSITE" id="PS50004"/>
    </source>
</evidence>
<dbReference type="InterPro" id="IPR035892">
    <property type="entry name" value="C2_domain_sf"/>
</dbReference>
<accession>A0A8X7XAJ1</accession>
<evidence type="ECO:0000259" key="11">
    <source>
        <dbReference type="PROSITE" id="PS51412"/>
    </source>
</evidence>
<dbReference type="SUPFAM" id="SSF49562">
    <property type="entry name" value="C2 domain (Calcium/lipid-binding domain, CaLB)"/>
    <property type="match status" value="1"/>
</dbReference>
<protein>
    <submittedName>
        <fullName evidence="12">PERF protein</fullName>
    </submittedName>
</protein>
<dbReference type="GO" id="GO:0051607">
    <property type="term" value="P:defense response to virus"/>
    <property type="evidence" value="ECO:0007669"/>
    <property type="project" value="TreeGrafter"/>
</dbReference>
<dbReference type="InterPro" id="IPR020863">
    <property type="entry name" value="MACPF_CS"/>
</dbReference>
<comment type="similarity">
    <text evidence="3">Belongs to the complement C6/C7/C8/C9 family.</text>
</comment>
<dbReference type="GO" id="GO:0022829">
    <property type="term" value="F:wide pore channel activity"/>
    <property type="evidence" value="ECO:0007669"/>
    <property type="project" value="TreeGrafter"/>
</dbReference>
<evidence type="ECO:0000256" key="6">
    <source>
        <dbReference type="ARBA" id="ARBA00022852"/>
    </source>
</evidence>
<gene>
    <name evidence="12" type="primary">Prf1_3</name>
    <name evidence="12" type="ORF">GTO96_0002322</name>
</gene>
<dbReference type="PRINTS" id="PR00764">
    <property type="entry name" value="COMPLEMENTC9"/>
</dbReference>
<comment type="subcellular location">
    <subcellularLocation>
        <location evidence="1">Membrane</location>
    </subcellularLocation>
    <subcellularLocation>
        <location evidence="2">Secreted</location>
    </subcellularLocation>
</comment>
<dbReference type="InterPro" id="IPR052784">
    <property type="entry name" value="Perforin-1_pore-forming"/>
</dbReference>
<evidence type="ECO:0000256" key="3">
    <source>
        <dbReference type="ARBA" id="ARBA00009214"/>
    </source>
</evidence>
<evidence type="ECO:0000256" key="5">
    <source>
        <dbReference type="ARBA" id="ARBA00022729"/>
    </source>
</evidence>
<keyword evidence="7" id="KW-0472">Membrane</keyword>
<dbReference type="EMBL" id="JAATIS010003638">
    <property type="protein sequence ID" value="KAG2464511.1"/>
    <property type="molecule type" value="Genomic_DNA"/>
</dbReference>
<evidence type="ECO:0000256" key="2">
    <source>
        <dbReference type="ARBA" id="ARBA00004613"/>
    </source>
</evidence>
<reference evidence="12 13" key="1">
    <citation type="journal article" date="2021" name="Cell">
        <title>Tracing the genetic footprints of vertebrate landing in non-teleost ray-finned fishes.</title>
        <authorList>
            <person name="Bi X."/>
            <person name="Wang K."/>
            <person name="Yang L."/>
            <person name="Pan H."/>
            <person name="Jiang H."/>
            <person name="Wei Q."/>
            <person name="Fang M."/>
            <person name="Yu H."/>
            <person name="Zhu C."/>
            <person name="Cai Y."/>
            <person name="He Y."/>
            <person name="Gan X."/>
            <person name="Zeng H."/>
            <person name="Yu D."/>
            <person name="Zhu Y."/>
            <person name="Jiang H."/>
            <person name="Qiu Q."/>
            <person name="Yang H."/>
            <person name="Zhang Y.E."/>
            <person name="Wang W."/>
            <person name="Zhu M."/>
            <person name="He S."/>
            <person name="Zhang G."/>
        </authorList>
    </citation>
    <scope>NUCLEOTIDE SEQUENCE [LARGE SCALE GENOMIC DNA]</scope>
    <source>
        <strain evidence="12">Bchr_013</strain>
    </source>
</reference>
<comment type="caution">
    <text evidence="12">The sequence shown here is derived from an EMBL/GenBank/DDBJ whole genome shotgun (WGS) entry which is preliminary data.</text>
</comment>
<dbReference type="InterPro" id="IPR001862">
    <property type="entry name" value="MAC_perforin"/>
</dbReference>
<dbReference type="PANTHER" id="PTHR46096:SF3">
    <property type="entry name" value="PERFORIN-1"/>
    <property type="match status" value="1"/>
</dbReference>
<proteinExistence type="inferred from homology"/>
<keyword evidence="8" id="KW-1015">Disulfide bond</keyword>
<keyword evidence="13" id="KW-1185">Reference proteome</keyword>
<dbReference type="Gene3D" id="2.60.40.150">
    <property type="entry name" value="C2 domain"/>
    <property type="match status" value="1"/>
</dbReference>